<accession>A0ABU7RL77</accession>
<proteinExistence type="predicted"/>
<name>A0ABU7RL77_9ACTN</name>
<dbReference type="InterPro" id="IPR049709">
    <property type="entry name" value="IniB-like_N"/>
</dbReference>
<dbReference type="RefSeq" id="WP_331212325.1">
    <property type="nucleotide sequence ID" value="NZ_JAZGQK010000001.1"/>
</dbReference>
<protein>
    <submittedName>
        <fullName evidence="2">IniB N-terminal domain-containing protein</fullName>
    </submittedName>
</protein>
<gene>
    <name evidence="2" type="ORF">V1633_01930</name>
</gene>
<evidence type="ECO:0000256" key="1">
    <source>
        <dbReference type="SAM" id="MobiDB-lite"/>
    </source>
</evidence>
<sequence>MGSPQTLHDFVLNLLTNPDARSAFELDPEGTLRDAGLTDITVADVQDVVPLVVDYAPVQGLGSLVPVTEDLGLEQFQPDPTAVIGQLQHVAYQLTANTHSTGSDLNTAALGVISTVSPASLGVVGTGLGLDAGQPVPALPADEVAPTEVDVDGTLDSVVTEPVVSDVTGAVGVPGGLDTGQLGLVDFAGDTLDGTLDQVTGLVGSLGVTDGLGGVGALDVGDSVAGLTDAVGGVGDTLDVSPLSTSSGDPALDDLGVGSTVTGLTDHVGETLRGTTSGLVGDTGPTGDENASTSGGLLGITDGLL</sequence>
<evidence type="ECO:0000313" key="3">
    <source>
        <dbReference type="Proteomes" id="UP001332243"/>
    </source>
</evidence>
<evidence type="ECO:0000313" key="2">
    <source>
        <dbReference type="EMBL" id="MEE6257247.1"/>
    </source>
</evidence>
<comment type="caution">
    <text evidence="2">The sequence shown here is derived from an EMBL/GenBank/DDBJ whole genome shotgun (WGS) entry which is preliminary data.</text>
</comment>
<keyword evidence="3" id="KW-1185">Reference proteome</keyword>
<dbReference type="EMBL" id="JAZGQK010000001">
    <property type="protein sequence ID" value="MEE6257247.1"/>
    <property type="molecule type" value="Genomic_DNA"/>
</dbReference>
<feature type="region of interest" description="Disordered" evidence="1">
    <location>
        <begin position="272"/>
        <end position="305"/>
    </location>
</feature>
<reference evidence="2 3" key="1">
    <citation type="submission" date="2024-01" db="EMBL/GenBank/DDBJ databases">
        <title>Genome insights into Plantactinospora sonchi sp. nov.</title>
        <authorList>
            <person name="Wang L."/>
        </authorList>
    </citation>
    <scope>NUCLEOTIDE SEQUENCE [LARGE SCALE GENOMIC DNA]</scope>
    <source>
        <strain evidence="2 3">NEAU-QY2</strain>
    </source>
</reference>
<dbReference type="Proteomes" id="UP001332243">
    <property type="component" value="Unassembled WGS sequence"/>
</dbReference>
<dbReference type="NCBIfam" id="NF038175">
    <property type="entry name" value="IniB_NTERM"/>
    <property type="match status" value="1"/>
</dbReference>
<organism evidence="2 3">
    <name type="scientific">Plantactinospora sonchi</name>
    <dbReference type="NCBI Taxonomy" id="1544735"/>
    <lineage>
        <taxon>Bacteria</taxon>
        <taxon>Bacillati</taxon>
        <taxon>Actinomycetota</taxon>
        <taxon>Actinomycetes</taxon>
        <taxon>Micromonosporales</taxon>
        <taxon>Micromonosporaceae</taxon>
        <taxon>Plantactinospora</taxon>
    </lineage>
</organism>